<evidence type="ECO:0000313" key="1">
    <source>
        <dbReference type="EMBL" id="SEG42739.1"/>
    </source>
</evidence>
<dbReference type="PANTHER" id="PTHR48100:SF1">
    <property type="entry name" value="HISTIDINE PHOSPHATASE FAMILY PROTEIN-RELATED"/>
    <property type="match status" value="1"/>
</dbReference>
<organism evidence="1 2">
    <name type="scientific">Thalassococcus halodurans</name>
    <dbReference type="NCBI Taxonomy" id="373675"/>
    <lineage>
        <taxon>Bacteria</taxon>
        <taxon>Pseudomonadati</taxon>
        <taxon>Pseudomonadota</taxon>
        <taxon>Alphaproteobacteria</taxon>
        <taxon>Rhodobacterales</taxon>
        <taxon>Roseobacteraceae</taxon>
        <taxon>Thalassococcus</taxon>
    </lineage>
</organism>
<protein>
    <submittedName>
        <fullName evidence="1">Alpha-ribazole phosphatase</fullName>
    </submittedName>
</protein>
<dbReference type="SUPFAM" id="SSF53254">
    <property type="entry name" value="Phosphoglycerate mutase-like"/>
    <property type="match status" value="1"/>
</dbReference>
<evidence type="ECO:0000313" key="2">
    <source>
        <dbReference type="Proteomes" id="UP000236752"/>
    </source>
</evidence>
<dbReference type="GO" id="GO:0016791">
    <property type="term" value="F:phosphatase activity"/>
    <property type="evidence" value="ECO:0007669"/>
    <property type="project" value="TreeGrafter"/>
</dbReference>
<dbReference type="EMBL" id="FNUZ01000004">
    <property type="protein sequence ID" value="SEG42739.1"/>
    <property type="molecule type" value="Genomic_DNA"/>
</dbReference>
<sequence>MGTNANSSAELILIRHAPVAVPGRLFGRTDVDAKIDADAVAAVKAKIGPIARVISSPALRCRQTAEALFDSFEQDHRLWEQDFGDHDGLLFEELPDLGVLSSADLARYAAPRGESFAQVCDRVAPALADHSRAALTHGTTALVVHAGVIRAALALVTGHVPGGLAFEVANLSVTRLRCGPDGPLSAIEVNGR</sequence>
<dbReference type="Gene3D" id="3.40.50.1240">
    <property type="entry name" value="Phosphoglycerate mutase-like"/>
    <property type="match status" value="1"/>
</dbReference>
<gene>
    <name evidence="1" type="ORF">SAMN04488045_2793</name>
</gene>
<dbReference type="Pfam" id="PF00300">
    <property type="entry name" value="His_Phos_1"/>
    <property type="match status" value="1"/>
</dbReference>
<dbReference type="GO" id="GO:0005737">
    <property type="term" value="C:cytoplasm"/>
    <property type="evidence" value="ECO:0007669"/>
    <property type="project" value="TreeGrafter"/>
</dbReference>
<dbReference type="CDD" id="cd07067">
    <property type="entry name" value="HP_PGM_like"/>
    <property type="match status" value="1"/>
</dbReference>
<dbReference type="AlphaFoldDB" id="A0A1H6A1X7"/>
<dbReference type="PANTHER" id="PTHR48100">
    <property type="entry name" value="BROAD-SPECIFICITY PHOSPHATASE YOR283W-RELATED"/>
    <property type="match status" value="1"/>
</dbReference>
<dbReference type="SMART" id="SM00855">
    <property type="entry name" value="PGAM"/>
    <property type="match status" value="1"/>
</dbReference>
<dbReference type="OrthoDB" id="8347407at2"/>
<reference evidence="1 2" key="1">
    <citation type="submission" date="2016-10" db="EMBL/GenBank/DDBJ databases">
        <authorList>
            <person name="de Groot N.N."/>
        </authorList>
    </citation>
    <scope>NUCLEOTIDE SEQUENCE [LARGE SCALE GENOMIC DNA]</scope>
    <source>
        <strain evidence="1 2">DSM 26915</strain>
    </source>
</reference>
<dbReference type="InterPro" id="IPR029033">
    <property type="entry name" value="His_PPase_superfam"/>
</dbReference>
<accession>A0A1H6A1X7</accession>
<dbReference type="InterPro" id="IPR050275">
    <property type="entry name" value="PGM_Phosphatase"/>
</dbReference>
<name>A0A1H6A1X7_9RHOB</name>
<keyword evidence="2" id="KW-1185">Reference proteome</keyword>
<proteinExistence type="predicted"/>
<dbReference type="Proteomes" id="UP000236752">
    <property type="component" value="Unassembled WGS sequence"/>
</dbReference>
<dbReference type="RefSeq" id="WP_103911111.1">
    <property type="nucleotide sequence ID" value="NZ_FNUZ01000004.1"/>
</dbReference>
<dbReference type="InterPro" id="IPR013078">
    <property type="entry name" value="His_Pase_superF_clade-1"/>
</dbReference>